<evidence type="ECO:0000313" key="2">
    <source>
        <dbReference type="EMBL" id="ASK65976.1"/>
    </source>
</evidence>
<evidence type="ECO:0000313" key="3">
    <source>
        <dbReference type="Proteomes" id="UP000198398"/>
    </source>
</evidence>
<sequence>MDTTGSPHTTNSPEPHVGVFPAFQALDARGEIRFLCEVLGFVETLVVPGEGEAIAHAQLDWPGGGAVMLGTHKPDGEYRREPGTLGAYLVIDDAELDALVERAKGAGARIVQPLRAPEHGGRDVTIASPEGNLWSIGTYPGEPAATTP</sequence>
<dbReference type="PROSITE" id="PS51819">
    <property type="entry name" value="VOC"/>
    <property type="match status" value="1"/>
</dbReference>
<dbReference type="AlphaFoldDB" id="A0A220UDH5"/>
<protein>
    <submittedName>
        <fullName evidence="2">Glyoxalase</fullName>
    </submittedName>
</protein>
<dbReference type="PANTHER" id="PTHR34109">
    <property type="entry name" value="BNAUNNG04460D PROTEIN-RELATED"/>
    <property type="match status" value="1"/>
</dbReference>
<dbReference type="PANTHER" id="PTHR34109:SF1">
    <property type="entry name" value="VOC DOMAIN-CONTAINING PROTEIN"/>
    <property type="match status" value="1"/>
</dbReference>
<keyword evidence="3" id="KW-1185">Reference proteome</keyword>
<dbReference type="Gene3D" id="3.30.720.120">
    <property type="match status" value="1"/>
</dbReference>
<dbReference type="InterPro" id="IPR004360">
    <property type="entry name" value="Glyas_Fos-R_dOase_dom"/>
</dbReference>
<dbReference type="Proteomes" id="UP000198398">
    <property type="component" value="Chromosome"/>
</dbReference>
<dbReference type="Gene3D" id="3.30.720.110">
    <property type="match status" value="1"/>
</dbReference>
<organism evidence="2 3">
    <name type="scientific">Brachybacterium avium</name>
    <dbReference type="NCBI Taxonomy" id="2017485"/>
    <lineage>
        <taxon>Bacteria</taxon>
        <taxon>Bacillati</taxon>
        <taxon>Actinomycetota</taxon>
        <taxon>Actinomycetes</taxon>
        <taxon>Micrococcales</taxon>
        <taxon>Dermabacteraceae</taxon>
        <taxon>Brachybacterium</taxon>
    </lineage>
</organism>
<feature type="domain" description="VOC" evidence="1">
    <location>
        <begin position="16"/>
        <end position="139"/>
    </location>
</feature>
<dbReference type="RefSeq" id="WP_089065217.1">
    <property type="nucleotide sequence ID" value="NZ_CP022316.1"/>
</dbReference>
<dbReference type="EMBL" id="CP022316">
    <property type="protein sequence ID" value="ASK65976.1"/>
    <property type="molecule type" value="Genomic_DNA"/>
</dbReference>
<gene>
    <name evidence="2" type="ORF">CFK39_09250</name>
</gene>
<dbReference type="KEGG" id="brv:CFK39_09250"/>
<dbReference type="SUPFAM" id="SSF54593">
    <property type="entry name" value="Glyoxalase/Bleomycin resistance protein/Dihydroxybiphenyl dioxygenase"/>
    <property type="match status" value="1"/>
</dbReference>
<evidence type="ECO:0000259" key="1">
    <source>
        <dbReference type="PROSITE" id="PS51819"/>
    </source>
</evidence>
<accession>A0A220UDH5</accession>
<dbReference type="OrthoDB" id="9798201at2"/>
<dbReference type="Pfam" id="PF00903">
    <property type="entry name" value="Glyoxalase"/>
    <property type="match status" value="1"/>
</dbReference>
<name>A0A220UDH5_9MICO</name>
<dbReference type="InterPro" id="IPR037523">
    <property type="entry name" value="VOC_core"/>
</dbReference>
<dbReference type="InterPro" id="IPR029068">
    <property type="entry name" value="Glyas_Bleomycin-R_OHBP_Dase"/>
</dbReference>
<reference evidence="3" key="1">
    <citation type="submission" date="2017-07" db="EMBL/GenBank/DDBJ databases">
        <title>Brachybacterium sp. VR2415.</title>
        <authorList>
            <person name="Tak E.J."/>
            <person name="Bae J.-W."/>
        </authorList>
    </citation>
    <scope>NUCLEOTIDE SEQUENCE [LARGE SCALE GENOMIC DNA]</scope>
    <source>
        <strain evidence="3">VR2415</strain>
    </source>
</reference>
<proteinExistence type="predicted"/>